<feature type="binding site" evidence="10">
    <location>
        <begin position="156"/>
        <end position="163"/>
    </location>
    <ligand>
        <name>ATP</name>
        <dbReference type="ChEBI" id="CHEBI:30616"/>
    </ligand>
</feature>
<evidence type="ECO:0000259" key="13">
    <source>
        <dbReference type="PROSITE" id="PS50067"/>
    </source>
</evidence>
<evidence type="ECO:0000313" key="15">
    <source>
        <dbReference type="Proteomes" id="UP000316079"/>
    </source>
</evidence>
<dbReference type="CDD" id="cd21786">
    <property type="entry name" value="RBD_KIF20B"/>
    <property type="match status" value="1"/>
</dbReference>
<evidence type="ECO:0000256" key="11">
    <source>
        <dbReference type="SAM" id="Coils"/>
    </source>
</evidence>
<comment type="caution">
    <text evidence="14">The sequence shown here is derived from an EMBL/GenBank/DDBJ whole genome shotgun (WGS) entry which is preliminary data.</text>
</comment>
<feature type="compositionally biased region" description="Acidic residues" evidence="12">
    <location>
        <begin position="503"/>
        <end position="519"/>
    </location>
</feature>
<feature type="compositionally biased region" description="Basic and acidic residues" evidence="12">
    <location>
        <begin position="1616"/>
        <end position="1626"/>
    </location>
</feature>
<dbReference type="InterPro" id="IPR019821">
    <property type="entry name" value="Kinesin_motor_CS"/>
</dbReference>
<keyword evidence="5 10" id="KW-0547">Nucleotide-binding</keyword>
<protein>
    <recommendedName>
        <fullName evidence="13">Kinesin motor domain-containing protein</fullName>
    </recommendedName>
</protein>
<proteinExistence type="inferred from homology"/>
<keyword evidence="4" id="KW-0493">Microtubule</keyword>
<feature type="coiled-coil region" evidence="11">
    <location>
        <begin position="671"/>
        <end position="722"/>
    </location>
</feature>
<organism evidence="14 15">
    <name type="scientific">Danionella cerebrum</name>
    <dbReference type="NCBI Taxonomy" id="2873325"/>
    <lineage>
        <taxon>Eukaryota</taxon>
        <taxon>Metazoa</taxon>
        <taxon>Chordata</taxon>
        <taxon>Craniata</taxon>
        <taxon>Vertebrata</taxon>
        <taxon>Euteleostomi</taxon>
        <taxon>Actinopterygii</taxon>
        <taxon>Neopterygii</taxon>
        <taxon>Teleostei</taxon>
        <taxon>Ostariophysi</taxon>
        <taxon>Cypriniformes</taxon>
        <taxon>Danionidae</taxon>
        <taxon>Danioninae</taxon>
        <taxon>Danionella</taxon>
    </lineage>
</organism>
<dbReference type="OrthoDB" id="123929at2759"/>
<dbReference type="PRINTS" id="PR00380">
    <property type="entry name" value="KINESINHEAVY"/>
</dbReference>
<sequence>MGVGWMMESEIKDHPDTREMILVEDLRRNLSSEFKECSSFQHSSDLEKEHLKVYLRIRPFSAAEVENGESQDCVVIHPPETVLLRAPQCSQSARLSDKSVPVMTQSFQFSKAIYFILYYWLVYGADATQKTVFDGTVSPLVKNVLEGQSSLVFTYGVTNAGKTFTFLGPDADPGILPRSLNMIFSNLEGRIFTQMSLKPQSAFHRRVCLVKARSLILKLLCLLVLDGSTLSDTSSTENLLNSEVEPHTRFSIWVSFCEIYNENIHDLLEQQASNASRRTNLRLCQDIKGDSFIKDLKWVQVSSAEEALKILKVGKRNQSISSTKLNLLSSRSHSIFSVRILRVEDVGTPRVESVSELALCDLAGSERCAKTQNRGERLKEAGNINTSLLSLGKCINALRHNQQARQHVPFRESKLTHYLQGYFTGRGSACMIVNVNQCASTYDETLNVLKFSAVAQKVVFLTMKNVTMMVKSSARDVSFIINNADHPKIRRSSLVRWDPSLEDVQEDSDYEEEEDEESQLDGTMLNTEEGKETVVLDKAVYEGQLQFIEDIRQQLSKEKAKHLTLEERVRDEVTKEFAELISQMQDDYSERISRERELIEERCERRMEILKNLVGKTAIEDYERNSAASKTEQSLDSWFDSMSSDVAEIRQDAEAAQSCLVTSDPSVSAMVTDLEKEVAELSEQLKHAQSQLLLKTLELETQSRLSEELEAVKKALESHRQRESDLSEMCKQKDEMISKLQTNPEQHIESRAQEGISSALSSQKSANRKRRQEPEVLDGQPPLKKGPLEDLSVIEDEEPKGCEDSAHLGVKGQVDCSFAECILKDKKITDLLLECHRLQVCIQDLKSNSEERLSQAHTLKDEHQTFFENKPMTAAVESSLSIAVASRKSCTACVCEELVAAKLHMAKQNRELGEKSKQILTLEKELTLLKQEVENKADYDDLKKMNSDLQAEITNLRKIKAELEEEIGNLQKKKEEVEDQEVGLENLNLLDYKSRGADCQTKLALSGKEVELAKRENALALKEANLSTLQKRLKQAEERLVEQETQAVQEARKKECRRYHNLKDEVKASECKMSNLAVDLRRREDDSSDLREKLSDSKKQIQHVQKEISSMRESEKSLRLKLGDLEKAKSQLQNEITSRDRTINQLRAERSSDSKSDENLLLYQKACKDLQEQERVIEDMRLALTEQEETQTQLDLELENRDNQINDLNQELLMLREMNPEINEYRESKKFSDDCLKARQQLTQAQESLLLATEKHQAERRKWMEEKLVLIAQAKEAEERRNQDMRRFAEDREKHVRQQIEMESLTTRLANREKEMESWRKERDTLVSTLEIQLKKLLSSNAEKDQQIKTLQSISSPVPPSEEVIEASKMEALQTELVVKEAEIQKLKEQLSAPDHSVRRHSSTQTTEAEYIDVKPLNCSTLKQTSRTRGSVTSQSSTGSGPLVLDSSEISTETGRRSRFPQPEMEISFSPLQPDRFALKRQGEDAAVTVKITRPARKRKSGEMEKDGLENENIRNLRTRMVPRLTPHKEEPSNCLETNQRGKKDKALQKIGDFLQRSPTFLGSKAKRIMGLMGGKSPDAGTTSLNLKYKRDKRKFDRPEISSPMDIPAHQIIGRNPEEKESENFIKKRLRTKTAK</sequence>
<feature type="compositionally biased region" description="Polar residues" evidence="12">
    <location>
        <begin position="755"/>
        <end position="765"/>
    </location>
</feature>
<keyword evidence="3" id="KW-0597">Phosphoprotein</keyword>
<dbReference type="Pfam" id="PF00225">
    <property type="entry name" value="Kinesin"/>
    <property type="match status" value="1"/>
</dbReference>
<keyword evidence="15" id="KW-1185">Reference proteome</keyword>
<keyword evidence="7 11" id="KW-0175">Coiled coil</keyword>
<dbReference type="InterPro" id="IPR027417">
    <property type="entry name" value="P-loop_NTPase"/>
</dbReference>
<name>A0A553PIQ0_9TELE</name>
<evidence type="ECO:0000256" key="6">
    <source>
        <dbReference type="ARBA" id="ARBA00022840"/>
    </source>
</evidence>
<dbReference type="Proteomes" id="UP000316079">
    <property type="component" value="Unassembled WGS sequence"/>
</dbReference>
<dbReference type="STRING" id="623744.A0A553PIQ0"/>
<dbReference type="GO" id="GO:0005524">
    <property type="term" value="F:ATP binding"/>
    <property type="evidence" value="ECO:0007669"/>
    <property type="project" value="UniProtKB-UniRule"/>
</dbReference>
<evidence type="ECO:0000256" key="4">
    <source>
        <dbReference type="ARBA" id="ARBA00022701"/>
    </source>
</evidence>
<keyword evidence="9" id="KW-0206">Cytoskeleton</keyword>
<evidence type="ECO:0000256" key="2">
    <source>
        <dbReference type="ARBA" id="ARBA00022490"/>
    </source>
</evidence>
<comment type="similarity">
    <text evidence="10">Belongs to the TRAFAC class myosin-kinesin ATPase superfamily. Kinesin family.</text>
</comment>
<feature type="compositionally biased region" description="Basic residues" evidence="12">
    <location>
        <begin position="1627"/>
        <end position="1636"/>
    </location>
</feature>
<dbReference type="GO" id="GO:0008017">
    <property type="term" value="F:microtubule binding"/>
    <property type="evidence" value="ECO:0007669"/>
    <property type="project" value="InterPro"/>
</dbReference>
<feature type="coiled-coil region" evidence="11">
    <location>
        <begin position="1087"/>
        <end position="1218"/>
    </location>
</feature>
<feature type="domain" description="Kinesin motor" evidence="13">
    <location>
        <begin position="50"/>
        <end position="458"/>
    </location>
</feature>
<dbReference type="SUPFAM" id="SSF52540">
    <property type="entry name" value="P-loop containing nucleoside triphosphate hydrolases"/>
    <property type="match status" value="1"/>
</dbReference>
<evidence type="ECO:0000256" key="10">
    <source>
        <dbReference type="PROSITE-ProRule" id="PRU00283"/>
    </source>
</evidence>
<accession>A0A553PIQ0</accession>
<feature type="region of interest" description="Disordered" evidence="12">
    <location>
        <begin position="1572"/>
        <end position="1636"/>
    </location>
</feature>
<dbReference type="PROSITE" id="PS50067">
    <property type="entry name" value="KINESIN_MOTOR_2"/>
    <property type="match status" value="1"/>
</dbReference>
<dbReference type="InterPro" id="IPR047149">
    <property type="entry name" value="KIF11-like"/>
</dbReference>
<reference evidence="14 15" key="1">
    <citation type="journal article" date="2019" name="Sci. Data">
        <title>Hybrid genome assembly and annotation of Danionella translucida.</title>
        <authorList>
            <person name="Kadobianskyi M."/>
            <person name="Schulze L."/>
            <person name="Schuelke M."/>
            <person name="Judkewitz B."/>
        </authorList>
    </citation>
    <scope>NUCLEOTIDE SEQUENCE [LARGE SCALE GENOMIC DNA]</scope>
    <source>
        <strain evidence="14 15">Bolton</strain>
    </source>
</reference>
<evidence type="ECO:0000256" key="7">
    <source>
        <dbReference type="ARBA" id="ARBA00023054"/>
    </source>
</evidence>
<evidence type="ECO:0000256" key="12">
    <source>
        <dbReference type="SAM" id="MobiDB-lite"/>
    </source>
</evidence>
<dbReference type="GO" id="GO:0072686">
    <property type="term" value="C:mitotic spindle"/>
    <property type="evidence" value="ECO:0007669"/>
    <property type="project" value="TreeGrafter"/>
</dbReference>
<feature type="region of interest" description="Disordered" evidence="12">
    <location>
        <begin position="1423"/>
        <end position="1459"/>
    </location>
</feature>
<evidence type="ECO:0000256" key="1">
    <source>
        <dbReference type="ARBA" id="ARBA00004186"/>
    </source>
</evidence>
<keyword evidence="8 10" id="KW-0505">Motor protein</keyword>
<gene>
    <name evidence="14" type="ORF">DNTS_001966</name>
</gene>
<keyword evidence="2" id="KW-0963">Cytoplasm</keyword>
<dbReference type="GO" id="GO:0005876">
    <property type="term" value="C:spindle microtubule"/>
    <property type="evidence" value="ECO:0007669"/>
    <property type="project" value="TreeGrafter"/>
</dbReference>
<dbReference type="GO" id="GO:0005634">
    <property type="term" value="C:nucleus"/>
    <property type="evidence" value="ECO:0007669"/>
    <property type="project" value="TreeGrafter"/>
</dbReference>
<feature type="coiled-coil region" evidence="11">
    <location>
        <begin position="905"/>
        <end position="1054"/>
    </location>
</feature>
<evidence type="ECO:0000256" key="8">
    <source>
        <dbReference type="ARBA" id="ARBA00023175"/>
    </source>
</evidence>
<dbReference type="InterPro" id="IPR001752">
    <property type="entry name" value="Kinesin_motor_dom"/>
</dbReference>
<evidence type="ECO:0000256" key="9">
    <source>
        <dbReference type="ARBA" id="ARBA00023212"/>
    </source>
</evidence>
<comment type="subcellular location">
    <subcellularLocation>
        <location evidence="1">Cytoplasm</location>
        <location evidence="1">Cytoskeleton</location>
        <location evidence="1">Spindle</location>
    </subcellularLocation>
</comment>
<dbReference type="PROSITE" id="PS00411">
    <property type="entry name" value="KINESIN_MOTOR_1"/>
    <property type="match status" value="1"/>
</dbReference>
<feature type="compositionally biased region" description="Low complexity" evidence="12">
    <location>
        <begin position="1424"/>
        <end position="1441"/>
    </location>
</feature>
<feature type="coiled-coil region" evidence="11">
    <location>
        <begin position="1260"/>
        <end position="1322"/>
    </location>
</feature>
<dbReference type="GO" id="GO:0008574">
    <property type="term" value="F:plus-end-directed microtubule motor activity"/>
    <property type="evidence" value="ECO:0007669"/>
    <property type="project" value="TreeGrafter"/>
</dbReference>
<evidence type="ECO:0000256" key="5">
    <source>
        <dbReference type="ARBA" id="ARBA00022741"/>
    </source>
</evidence>
<evidence type="ECO:0000313" key="14">
    <source>
        <dbReference type="EMBL" id="TRY77555.1"/>
    </source>
</evidence>
<feature type="region of interest" description="Disordered" evidence="12">
    <location>
        <begin position="503"/>
        <end position="527"/>
    </location>
</feature>
<dbReference type="InterPro" id="IPR036961">
    <property type="entry name" value="Kinesin_motor_dom_sf"/>
</dbReference>
<evidence type="ECO:0000256" key="3">
    <source>
        <dbReference type="ARBA" id="ARBA00022553"/>
    </source>
</evidence>
<dbReference type="Gene3D" id="3.40.850.10">
    <property type="entry name" value="Kinesin motor domain"/>
    <property type="match status" value="1"/>
</dbReference>
<feature type="region of interest" description="Disordered" evidence="12">
    <location>
        <begin position="741"/>
        <end position="789"/>
    </location>
</feature>
<dbReference type="GO" id="GO:0051231">
    <property type="term" value="P:spindle elongation"/>
    <property type="evidence" value="ECO:0007669"/>
    <property type="project" value="TreeGrafter"/>
</dbReference>
<dbReference type="PANTHER" id="PTHR47970">
    <property type="entry name" value="KINESIN-LIKE PROTEIN KIF11"/>
    <property type="match status" value="1"/>
</dbReference>
<dbReference type="SMART" id="SM00129">
    <property type="entry name" value="KISc"/>
    <property type="match status" value="1"/>
</dbReference>
<dbReference type="GO" id="GO:0048731">
    <property type="term" value="P:system development"/>
    <property type="evidence" value="ECO:0007669"/>
    <property type="project" value="UniProtKB-ARBA"/>
</dbReference>
<dbReference type="GO" id="GO:0090307">
    <property type="term" value="P:mitotic spindle assembly"/>
    <property type="evidence" value="ECO:0007669"/>
    <property type="project" value="TreeGrafter"/>
</dbReference>
<keyword evidence="6 10" id="KW-0067">ATP-binding</keyword>
<dbReference type="GO" id="GO:0007018">
    <property type="term" value="P:microtubule-based movement"/>
    <property type="evidence" value="ECO:0007669"/>
    <property type="project" value="InterPro"/>
</dbReference>
<dbReference type="PANTHER" id="PTHR47970:SF29">
    <property type="entry name" value="KINESIN FAMILY MEMBER 20B"/>
    <property type="match status" value="1"/>
</dbReference>
<dbReference type="EMBL" id="SRMA01026682">
    <property type="protein sequence ID" value="TRY77555.1"/>
    <property type="molecule type" value="Genomic_DNA"/>
</dbReference>